<evidence type="ECO:0000313" key="2">
    <source>
        <dbReference type="Proteomes" id="UP000823775"/>
    </source>
</evidence>
<proteinExistence type="predicted"/>
<protein>
    <submittedName>
        <fullName evidence="1">Uncharacterized protein</fullName>
    </submittedName>
</protein>
<feature type="non-terminal residue" evidence="1">
    <location>
        <position position="1"/>
    </location>
</feature>
<sequence length="121" mass="13972">ELSHNPEKEAVSIKVEKEVQENLARPVHRAPHCAGLENDESFDDSLGVIKIYKNDGMLANLLGMLVNVGDIIKDVFRRERVKKGQRFGFGGLLTRFLRRYQIEEEETDYRPRYDPRAIDVT</sequence>
<dbReference type="EMBL" id="JACEIK010005755">
    <property type="protein sequence ID" value="MCE0482154.1"/>
    <property type="molecule type" value="Genomic_DNA"/>
</dbReference>
<comment type="caution">
    <text evidence="1">The sequence shown here is derived from an EMBL/GenBank/DDBJ whole genome shotgun (WGS) entry which is preliminary data.</text>
</comment>
<gene>
    <name evidence="1" type="ORF">HAX54_040601</name>
</gene>
<name>A0ABS8VMZ3_DATST</name>
<keyword evidence="2" id="KW-1185">Reference proteome</keyword>
<dbReference type="Proteomes" id="UP000823775">
    <property type="component" value="Unassembled WGS sequence"/>
</dbReference>
<evidence type="ECO:0000313" key="1">
    <source>
        <dbReference type="EMBL" id="MCE0482154.1"/>
    </source>
</evidence>
<reference evidence="1 2" key="1">
    <citation type="journal article" date="2021" name="BMC Genomics">
        <title>Datura genome reveals duplications of psychoactive alkaloid biosynthetic genes and high mutation rate following tissue culture.</title>
        <authorList>
            <person name="Rajewski A."/>
            <person name="Carter-House D."/>
            <person name="Stajich J."/>
            <person name="Litt A."/>
        </authorList>
    </citation>
    <scope>NUCLEOTIDE SEQUENCE [LARGE SCALE GENOMIC DNA]</scope>
    <source>
        <strain evidence="1">AR-01</strain>
    </source>
</reference>
<accession>A0ABS8VMZ3</accession>
<organism evidence="1 2">
    <name type="scientific">Datura stramonium</name>
    <name type="common">Jimsonweed</name>
    <name type="synonym">Common thornapple</name>
    <dbReference type="NCBI Taxonomy" id="4076"/>
    <lineage>
        <taxon>Eukaryota</taxon>
        <taxon>Viridiplantae</taxon>
        <taxon>Streptophyta</taxon>
        <taxon>Embryophyta</taxon>
        <taxon>Tracheophyta</taxon>
        <taxon>Spermatophyta</taxon>
        <taxon>Magnoliopsida</taxon>
        <taxon>eudicotyledons</taxon>
        <taxon>Gunneridae</taxon>
        <taxon>Pentapetalae</taxon>
        <taxon>asterids</taxon>
        <taxon>lamiids</taxon>
        <taxon>Solanales</taxon>
        <taxon>Solanaceae</taxon>
        <taxon>Solanoideae</taxon>
        <taxon>Datureae</taxon>
        <taxon>Datura</taxon>
    </lineage>
</organism>